<reference evidence="2 4" key="2">
    <citation type="journal article" date="2013" name="Nature">
        <title>Insights into bilaterian evolution from three spiralian genomes.</title>
        <authorList>
            <person name="Simakov O."/>
            <person name="Marletaz F."/>
            <person name="Cho S.J."/>
            <person name="Edsinger-Gonzales E."/>
            <person name="Havlak P."/>
            <person name="Hellsten U."/>
            <person name="Kuo D.H."/>
            <person name="Larsson T."/>
            <person name="Lv J."/>
            <person name="Arendt D."/>
            <person name="Savage R."/>
            <person name="Osoegawa K."/>
            <person name="de Jong P."/>
            <person name="Grimwood J."/>
            <person name="Chapman J.A."/>
            <person name="Shapiro H."/>
            <person name="Aerts A."/>
            <person name="Otillar R.P."/>
            <person name="Terry A.Y."/>
            <person name="Boore J.L."/>
            <person name="Grigoriev I.V."/>
            <person name="Lindberg D.R."/>
            <person name="Seaver E.C."/>
            <person name="Weisblat D.A."/>
            <person name="Putnam N.H."/>
            <person name="Rokhsar D.S."/>
        </authorList>
    </citation>
    <scope>NUCLEOTIDE SEQUENCE</scope>
</reference>
<proteinExistence type="predicted"/>
<keyword evidence="1" id="KW-0472">Membrane</keyword>
<dbReference type="EnsemblMetazoa" id="HelroT161772">
    <property type="protein sequence ID" value="HelroP161772"/>
    <property type="gene ID" value="HelroG161772"/>
</dbReference>
<dbReference type="CTD" id="20199314"/>
<name>T1ERW4_HELRO</name>
<dbReference type="RefSeq" id="XP_009019905.1">
    <property type="nucleotide sequence ID" value="XM_009021657.1"/>
</dbReference>
<sequence>MRSSNNTLNLHILPKFTAITFYASDNECEKSCTYEPNDLSYTTIRLSPNNTGSYECKCGNVKLYNIFGYIDDLVFGYSAEGQMVRCSFDLFLEANWIEAEIRITEEAYVEVEKDEHSLYTPFFLTQTLLEWSQEKVANAVCTWKFTVSRDAIQVVYSDNTKVTIDDLEKLPEKTTIPVDQPSSKKYSNTHLGLTFVALFSLIVLVIVAARSFKSFREKKIVAMRNKEVEVDKVSKRDGKGDFTFDENSLIFKARATND</sequence>
<keyword evidence="1" id="KW-1133">Transmembrane helix</keyword>
<gene>
    <name evidence="3" type="primary">20199314</name>
    <name evidence="2" type="ORF">HELRODRAFT_161772</name>
</gene>
<reference evidence="4" key="1">
    <citation type="submission" date="2012-12" db="EMBL/GenBank/DDBJ databases">
        <authorList>
            <person name="Hellsten U."/>
            <person name="Grimwood J."/>
            <person name="Chapman J.A."/>
            <person name="Shapiro H."/>
            <person name="Aerts A."/>
            <person name="Otillar R.P."/>
            <person name="Terry A.Y."/>
            <person name="Boore J.L."/>
            <person name="Simakov O."/>
            <person name="Marletaz F."/>
            <person name="Cho S.-J."/>
            <person name="Edsinger-Gonzales E."/>
            <person name="Havlak P."/>
            <person name="Kuo D.-H."/>
            <person name="Larsson T."/>
            <person name="Lv J."/>
            <person name="Arendt D."/>
            <person name="Savage R."/>
            <person name="Osoegawa K."/>
            <person name="de Jong P."/>
            <person name="Lindberg D.R."/>
            <person name="Seaver E.C."/>
            <person name="Weisblat D.A."/>
            <person name="Putnam N.H."/>
            <person name="Grigoriev I.V."/>
            <person name="Rokhsar D.S."/>
        </authorList>
    </citation>
    <scope>NUCLEOTIDE SEQUENCE</scope>
</reference>
<keyword evidence="4" id="KW-1185">Reference proteome</keyword>
<keyword evidence="1" id="KW-0812">Transmembrane</keyword>
<protein>
    <submittedName>
        <fullName evidence="2 3">Uncharacterized protein</fullName>
    </submittedName>
</protein>
<dbReference type="HOGENOM" id="CLU_1078811_0_0_1"/>
<organism evidence="3 4">
    <name type="scientific">Helobdella robusta</name>
    <name type="common">Californian leech</name>
    <dbReference type="NCBI Taxonomy" id="6412"/>
    <lineage>
        <taxon>Eukaryota</taxon>
        <taxon>Metazoa</taxon>
        <taxon>Spiralia</taxon>
        <taxon>Lophotrochozoa</taxon>
        <taxon>Annelida</taxon>
        <taxon>Clitellata</taxon>
        <taxon>Hirudinea</taxon>
        <taxon>Rhynchobdellida</taxon>
        <taxon>Glossiphoniidae</taxon>
        <taxon>Helobdella</taxon>
    </lineage>
</organism>
<evidence type="ECO:0000313" key="3">
    <source>
        <dbReference type="EnsemblMetazoa" id="HelroP161772"/>
    </source>
</evidence>
<evidence type="ECO:0000313" key="4">
    <source>
        <dbReference type="Proteomes" id="UP000015101"/>
    </source>
</evidence>
<reference evidence="3" key="3">
    <citation type="submission" date="2015-06" db="UniProtKB">
        <authorList>
            <consortium name="EnsemblMetazoa"/>
        </authorList>
    </citation>
    <scope>IDENTIFICATION</scope>
</reference>
<dbReference type="EMBL" id="AMQM01000914">
    <property type="status" value="NOT_ANNOTATED_CDS"/>
    <property type="molecule type" value="Genomic_DNA"/>
</dbReference>
<evidence type="ECO:0000256" key="1">
    <source>
        <dbReference type="SAM" id="Phobius"/>
    </source>
</evidence>
<dbReference type="KEGG" id="hro:HELRODRAFT_161772"/>
<feature type="transmembrane region" description="Helical" evidence="1">
    <location>
        <begin position="190"/>
        <end position="209"/>
    </location>
</feature>
<evidence type="ECO:0000313" key="2">
    <source>
        <dbReference type="EMBL" id="ESO02497.1"/>
    </source>
</evidence>
<dbReference type="AlphaFoldDB" id="T1ERW4"/>
<dbReference type="GeneID" id="20199314"/>
<dbReference type="InParanoid" id="T1ERW4"/>
<accession>T1ERW4</accession>
<dbReference type="EMBL" id="KB096742">
    <property type="protein sequence ID" value="ESO02497.1"/>
    <property type="molecule type" value="Genomic_DNA"/>
</dbReference>
<dbReference type="Proteomes" id="UP000015101">
    <property type="component" value="Unassembled WGS sequence"/>
</dbReference>